<protein>
    <recommendedName>
        <fullName evidence="28">5-aminolevulinate synthase, non-specific, mitochondrial</fullName>
        <ecNumber evidence="10">2.3.1.37</ecNumber>
        <ecNumber evidence="9">5.6.2.2</ecNumber>
    </recommendedName>
    <alternativeName>
        <fullName evidence="31">5-aminolevulinic acid synthase 1</fullName>
    </alternativeName>
    <alternativeName>
        <fullName evidence="30">Delta-ALA synthase 1</fullName>
    </alternativeName>
    <alternativeName>
        <fullName evidence="29">Delta-aminolevulinate synthase 1</fullName>
    </alternativeName>
    <alternativeName>
        <fullName evidence="33">Meiotic recombination protein SPO11-3</fullName>
    </alternativeName>
</protein>
<keyword evidence="18 34" id="KW-0799">Topoisomerase</keyword>
<evidence type="ECO:0000256" key="33">
    <source>
        <dbReference type="ARBA" id="ARBA00082656"/>
    </source>
</evidence>
<sequence length="1007" mass="112120">MALGATGIFSEIDKLRVQLLNNIEDSQRVEEQISPREVLTRIENVILGIVVSLSKDEAPALAVPIRSSWDNVRFDSAVGLQMNSESSVSTIRSDCPSSVTKFAQIVKILSVVYRLVQSNSYATKRDIYYNNTQLFTSQTTVDCIIDDISCMLKAPRRALHVLATSKGLIAGDLRYMEEDGTRIDCRSSSAAVAVSSNITGIRNDVEVFVMIVEKDATFQRLLDDDFCTKLFPCIIITGKGFPDLNSRLMVRKLWDTLHIPIFALVDADPHGIEIMCIYKYGSLSMSFEAHSLTVPSVMWLGLLPSDLRRLRVPEDALIPLTTRDESKLDSLFKRPYLTSQPEWQKEMELMQQTKVKAEIQALATIAPDFLTSIYLPNKLRYGGWRYFSKSSSRSKISHMDAVIRRCPFLTLAPSVYLQMAGKSSLVNFAQRCPVMMDLASKHLARSLSSATSVSRDTSKHEDQSLHQGHTSPPSGQAASSKCPFLATEMVEKNCSLVRKASMELQEDVKQMQSIRTGKIGVKVSALDLIEAEKADKEAPESFFKPIPSKVSHLLKDNLPEVVTFQYDKFFEKKIESKKADHTYRVFKTVNRRAPLFPMADDYTESFYAKKDVSVWCSNDYLGMSRHPAVTQAILETVQKHGAGAGGTRNISGTSQFHVELEQELADLHSKDAALLFTSCFVANDSTLFTLAKMLPGCEIYSDAGNHASMIQGIRNSGVKKFVFRHNDINHLQELLEKSDASTPKIVAFETVHSMDGAVCPLEEMCDIAHRFGALTFVDEVHAVGLYGPRGGGIGDRDRVMHKMDIISGTLGKAFGCMGGYIASTSALVDTVRSYAAGFIFTTSLPPMLLAGAKESVKILKSEEGQVLRRKHQRSVKLLRQMLMDSGLPVVHCPSHIIPVCVADAEKNTQICDIMLSRYHVYVQAINYPTVAKGTELLRIAPTPHHTPQMMNYFVEHLVKTWVEVGLELLPHSSAQCNFCRQPLHFELMSEREKSYFSGLSHMISAVA</sequence>
<evidence type="ECO:0000259" key="39">
    <source>
        <dbReference type="Pfam" id="PF21180"/>
    </source>
</evidence>
<evidence type="ECO:0000313" key="40">
    <source>
        <dbReference type="EMBL" id="KAG7521432.1"/>
    </source>
</evidence>
<evidence type="ECO:0000256" key="35">
    <source>
        <dbReference type="SAM" id="MobiDB-lite"/>
    </source>
</evidence>
<evidence type="ECO:0000259" key="38">
    <source>
        <dbReference type="Pfam" id="PF09029"/>
    </source>
</evidence>
<evidence type="ECO:0000256" key="29">
    <source>
        <dbReference type="ARBA" id="ARBA00042079"/>
    </source>
</evidence>
<dbReference type="NCBIfam" id="TIGR01821">
    <property type="entry name" value="5aminolev_synth"/>
    <property type="match status" value="1"/>
</dbReference>
<proteinExistence type="inferred from homology"/>
<feature type="compositionally biased region" description="Polar residues" evidence="35">
    <location>
        <begin position="465"/>
        <end position="479"/>
    </location>
</feature>
<evidence type="ECO:0000256" key="1">
    <source>
        <dbReference type="ARBA" id="ARBA00000185"/>
    </source>
</evidence>
<keyword evidence="16" id="KW-0663">Pyridoxal phosphate</keyword>
<comment type="caution">
    <text evidence="40">The sequence shown here is derived from an EMBL/GenBank/DDBJ whole genome shotgun (WGS) entry which is preliminary data.</text>
</comment>
<dbReference type="AlphaFoldDB" id="A0AAV6SW97"/>
<evidence type="ECO:0000256" key="30">
    <source>
        <dbReference type="ARBA" id="ARBA00042219"/>
    </source>
</evidence>
<dbReference type="InterPro" id="IPR010961">
    <property type="entry name" value="4pyrrol_synth_NH2levulA_synth"/>
</dbReference>
<keyword evidence="22" id="KW-0472">Membrane</keyword>
<keyword evidence="15" id="KW-0460">Magnesium</keyword>
<dbReference type="GO" id="GO:0005759">
    <property type="term" value="C:mitochondrial matrix"/>
    <property type="evidence" value="ECO:0007669"/>
    <property type="project" value="InterPro"/>
</dbReference>
<evidence type="ECO:0000256" key="6">
    <source>
        <dbReference type="ARBA" id="ARBA00005029"/>
    </source>
</evidence>
<feature type="region of interest" description="Disordered" evidence="35">
    <location>
        <begin position="449"/>
        <end position="480"/>
    </location>
</feature>
<comment type="pathway">
    <text evidence="6">Porphyrin-containing compound metabolism; protoporphyrin-IX biosynthesis; 5-aminolevulinate from glycine: step 1/1.</text>
</comment>
<evidence type="ECO:0000256" key="23">
    <source>
        <dbReference type="ARBA" id="ARBA00023235"/>
    </source>
</evidence>
<dbReference type="GO" id="GO:0048821">
    <property type="term" value="P:erythrocyte development"/>
    <property type="evidence" value="ECO:0007669"/>
    <property type="project" value="TreeGrafter"/>
</dbReference>
<evidence type="ECO:0000256" key="11">
    <source>
        <dbReference type="ARBA" id="ARBA00022679"/>
    </source>
</evidence>
<keyword evidence="19 34" id="KW-0238">DNA-binding</keyword>
<dbReference type="Pfam" id="PF00155">
    <property type="entry name" value="Aminotran_1_2"/>
    <property type="match status" value="1"/>
</dbReference>
<evidence type="ECO:0000256" key="14">
    <source>
        <dbReference type="ARBA" id="ARBA00022792"/>
    </source>
</evidence>
<comment type="similarity">
    <text evidence="8">Belongs to the class-II pyridoxal-phosphate-dependent aminotransferase family.</text>
</comment>
<evidence type="ECO:0000313" key="41">
    <source>
        <dbReference type="Proteomes" id="UP000693946"/>
    </source>
</evidence>
<dbReference type="GO" id="GO:0003677">
    <property type="term" value="F:DNA binding"/>
    <property type="evidence" value="ECO:0007669"/>
    <property type="project" value="UniProtKB-UniRule"/>
</dbReference>
<dbReference type="GO" id="GO:0006783">
    <property type="term" value="P:heme biosynthetic process"/>
    <property type="evidence" value="ECO:0007669"/>
    <property type="project" value="UniProtKB-KW"/>
</dbReference>
<evidence type="ECO:0000256" key="9">
    <source>
        <dbReference type="ARBA" id="ARBA00012895"/>
    </source>
</evidence>
<evidence type="ECO:0000256" key="32">
    <source>
        <dbReference type="ARBA" id="ARBA00049013"/>
    </source>
</evidence>
<keyword evidence="25" id="KW-0379">Hydroxylation</keyword>
<comment type="function">
    <text evidence="27">Catalyzes the pyridoxal 5'-phosphate (PLP)-dependent condensation of succinyl-CoA and glycine to form aminolevulinic acid (ALA), with CoA and CO2 as by-products.</text>
</comment>
<evidence type="ECO:0000256" key="19">
    <source>
        <dbReference type="ARBA" id="ARBA00023125"/>
    </source>
</evidence>
<dbReference type="Pfam" id="PF09029">
    <property type="entry name" value="Preseq_ALAS"/>
    <property type="match status" value="1"/>
</dbReference>
<dbReference type="GO" id="GO:0005743">
    <property type="term" value="C:mitochondrial inner membrane"/>
    <property type="evidence" value="ECO:0007669"/>
    <property type="project" value="UniProtKB-SubCell"/>
</dbReference>
<dbReference type="InterPro" id="IPR013049">
    <property type="entry name" value="Spo11/TopoVI_A_N"/>
</dbReference>
<evidence type="ECO:0000256" key="12">
    <source>
        <dbReference type="ARBA" id="ARBA00022723"/>
    </source>
</evidence>
<feature type="domain" description="Topoisomerase 6 subunit A/Spo11 TOPRIM" evidence="39">
    <location>
        <begin position="208"/>
        <end position="379"/>
    </location>
</feature>
<dbReference type="CDD" id="cd06454">
    <property type="entry name" value="KBL_like"/>
    <property type="match status" value="1"/>
</dbReference>
<dbReference type="InterPro" id="IPR034136">
    <property type="entry name" value="TOPRIM_Topo6A/Spo11"/>
</dbReference>
<gene>
    <name evidence="40" type="ORF">JOB18_048351</name>
</gene>
<comment type="similarity">
    <text evidence="7 34">Belongs to the TOP6A family.</text>
</comment>
<evidence type="ECO:0000256" key="17">
    <source>
        <dbReference type="ARBA" id="ARBA00022946"/>
    </source>
</evidence>
<dbReference type="GO" id="GO:0003870">
    <property type="term" value="F:5-aminolevulinate synthase activity"/>
    <property type="evidence" value="ECO:0007669"/>
    <property type="project" value="UniProtKB-EC"/>
</dbReference>
<evidence type="ECO:0000256" key="21">
    <source>
        <dbReference type="ARBA" id="ARBA00023133"/>
    </source>
</evidence>
<dbReference type="GO" id="GO:0030170">
    <property type="term" value="F:pyridoxal phosphate binding"/>
    <property type="evidence" value="ECO:0007669"/>
    <property type="project" value="InterPro"/>
</dbReference>
<evidence type="ECO:0000256" key="15">
    <source>
        <dbReference type="ARBA" id="ARBA00022842"/>
    </source>
</evidence>
<dbReference type="FunFam" id="1.10.10.10:FF:000387">
    <property type="entry name" value="DNA topoisomerase 6 subunit A"/>
    <property type="match status" value="1"/>
</dbReference>
<keyword evidence="26" id="KW-0012">Acyltransferase</keyword>
<evidence type="ECO:0000256" key="31">
    <source>
        <dbReference type="ARBA" id="ARBA00042303"/>
    </source>
</evidence>
<dbReference type="PROSITE" id="PS00599">
    <property type="entry name" value="AA_TRANSFER_CLASS_2"/>
    <property type="match status" value="1"/>
</dbReference>
<dbReference type="Pfam" id="PF04406">
    <property type="entry name" value="TP6A_N"/>
    <property type="match status" value="1"/>
</dbReference>
<evidence type="ECO:0000256" key="25">
    <source>
        <dbReference type="ARBA" id="ARBA00023278"/>
    </source>
</evidence>
<comment type="catalytic activity">
    <reaction evidence="1 34">
        <text>ATP-dependent breakage, passage and rejoining of double-stranded DNA.</text>
        <dbReference type="EC" id="5.6.2.2"/>
    </reaction>
</comment>
<comment type="subcellular location">
    <subcellularLocation>
        <location evidence="5">Mitochondrion inner membrane</location>
        <topology evidence="5">Peripheral membrane protein</topology>
    </subcellularLocation>
    <subcellularLocation>
        <location evidence="4">Nucleus</location>
    </subcellularLocation>
</comment>
<dbReference type="InterPro" id="IPR004839">
    <property type="entry name" value="Aminotransferase_I/II_large"/>
</dbReference>
<dbReference type="GO" id="GO:0042541">
    <property type="term" value="P:hemoglobin biosynthetic process"/>
    <property type="evidence" value="ECO:0007669"/>
    <property type="project" value="TreeGrafter"/>
</dbReference>
<keyword evidence="11" id="KW-0808">Transferase</keyword>
<reference evidence="40 41" key="1">
    <citation type="journal article" date="2021" name="Sci. Rep.">
        <title>Chromosome anchoring in Senegalese sole (Solea senegalensis) reveals sex-associated markers and genome rearrangements in flatfish.</title>
        <authorList>
            <person name="Guerrero-Cozar I."/>
            <person name="Gomez-Garrido J."/>
            <person name="Berbel C."/>
            <person name="Martinez-Blanch J.F."/>
            <person name="Alioto T."/>
            <person name="Claros M.G."/>
            <person name="Gagnaire P.A."/>
            <person name="Manchado M."/>
        </authorList>
    </citation>
    <scope>NUCLEOTIDE SEQUENCE [LARGE SCALE GENOMIC DNA]</scope>
    <source>
        <strain evidence="40">Sse05_10M</strain>
    </source>
</reference>
<evidence type="ECO:0000256" key="16">
    <source>
        <dbReference type="ARBA" id="ARBA00022898"/>
    </source>
</evidence>
<evidence type="ECO:0000256" key="7">
    <source>
        <dbReference type="ARBA" id="ARBA00006559"/>
    </source>
</evidence>
<keyword evidence="24" id="KW-0539">Nucleus</keyword>
<dbReference type="InterPro" id="IPR001917">
    <property type="entry name" value="Aminotrans_II_pyridoxalP_BS"/>
</dbReference>
<dbReference type="GO" id="GO:0005694">
    <property type="term" value="C:chromosome"/>
    <property type="evidence" value="ECO:0007669"/>
    <property type="project" value="InterPro"/>
</dbReference>
<feature type="active site" description="O-(5'-phospho-DNA)-tyrosine intermediate" evidence="34">
    <location>
        <position position="129"/>
    </location>
</feature>
<evidence type="ECO:0000256" key="3">
    <source>
        <dbReference type="ARBA" id="ARBA00001946"/>
    </source>
</evidence>
<name>A0AAV6SW97_SOLSE</name>
<feature type="domain" description="5-aminolevulinate synthase presequence" evidence="38">
    <location>
        <begin position="401"/>
        <end position="512"/>
    </location>
</feature>
<comment type="cofactor">
    <cofactor evidence="3">
        <name>Mg(2+)</name>
        <dbReference type="ChEBI" id="CHEBI:18420"/>
    </cofactor>
</comment>
<dbReference type="InterPro" id="IPR015118">
    <property type="entry name" value="5aminolev_synth_preseq"/>
</dbReference>
<dbReference type="PANTHER" id="PTHR13693">
    <property type="entry name" value="CLASS II AMINOTRANSFERASE/8-AMINO-7-OXONONANOATE SYNTHASE"/>
    <property type="match status" value="1"/>
</dbReference>
<dbReference type="Pfam" id="PF21180">
    <property type="entry name" value="TOP6A-Spo11_Toprim"/>
    <property type="match status" value="1"/>
</dbReference>
<keyword evidence="41" id="KW-1185">Reference proteome</keyword>
<evidence type="ECO:0000256" key="20">
    <source>
        <dbReference type="ARBA" id="ARBA00023128"/>
    </source>
</evidence>
<dbReference type="PROSITE" id="PS52041">
    <property type="entry name" value="TOPO_IIB"/>
    <property type="match status" value="1"/>
</dbReference>
<evidence type="ECO:0000256" key="13">
    <source>
        <dbReference type="ARBA" id="ARBA00022741"/>
    </source>
</evidence>
<keyword evidence="17" id="KW-0809">Transit peptide</keyword>
<dbReference type="GO" id="GO:0005524">
    <property type="term" value="F:ATP binding"/>
    <property type="evidence" value="ECO:0007669"/>
    <property type="project" value="InterPro"/>
</dbReference>
<evidence type="ECO:0000256" key="26">
    <source>
        <dbReference type="ARBA" id="ARBA00023315"/>
    </source>
</evidence>
<dbReference type="EC" id="5.6.2.2" evidence="9"/>
<evidence type="ECO:0000256" key="8">
    <source>
        <dbReference type="ARBA" id="ARBA00008392"/>
    </source>
</evidence>
<evidence type="ECO:0000256" key="10">
    <source>
        <dbReference type="ARBA" id="ARBA00013257"/>
    </source>
</evidence>
<dbReference type="FunFam" id="3.40.640.10:FF:000006">
    <property type="entry name" value="5-aminolevulinate synthase, mitochondrial"/>
    <property type="match status" value="1"/>
</dbReference>
<feature type="domain" description="Aminotransferase class I/classII large" evidence="36">
    <location>
        <begin position="611"/>
        <end position="957"/>
    </location>
</feature>
<comment type="catalytic activity">
    <reaction evidence="32">
        <text>succinyl-CoA + glycine + H(+) = 5-aminolevulinate + CO2 + CoA</text>
        <dbReference type="Rhea" id="RHEA:12921"/>
        <dbReference type="ChEBI" id="CHEBI:15378"/>
        <dbReference type="ChEBI" id="CHEBI:16526"/>
        <dbReference type="ChEBI" id="CHEBI:57287"/>
        <dbReference type="ChEBI" id="CHEBI:57292"/>
        <dbReference type="ChEBI" id="CHEBI:57305"/>
        <dbReference type="ChEBI" id="CHEBI:356416"/>
        <dbReference type="EC" id="2.3.1.37"/>
    </reaction>
    <physiologicalReaction direction="left-to-right" evidence="32">
        <dbReference type="Rhea" id="RHEA:12922"/>
    </physiologicalReaction>
</comment>
<keyword evidence="13" id="KW-0547">Nucleotide-binding</keyword>
<dbReference type="GO" id="GO:0006259">
    <property type="term" value="P:DNA metabolic process"/>
    <property type="evidence" value="ECO:0007669"/>
    <property type="project" value="InterPro"/>
</dbReference>
<evidence type="ECO:0000256" key="4">
    <source>
        <dbReference type="ARBA" id="ARBA00004123"/>
    </source>
</evidence>
<accession>A0AAV6SW97</accession>
<dbReference type="InterPro" id="IPR050087">
    <property type="entry name" value="AON_synthase_class-II"/>
</dbReference>
<keyword evidence="21" id="KW-0350">Heme biosynthesis</keyword>
<organism evidence="40 41">
    <name type="scientific">Solea senegalensis</name>
    <name type="common">Senegalese sole</name>
    <dbReference type="NCBI Taxonomy" id="28829"/>
    <lineage>
        <taxon>Eukaryota</taxon>
        <taxon>Metazoa</taxon>
        <taxon>Chordata</taxon>
        <taxon>Craniata</taxon>
        <taxon>Vertebrata</taxon>
        <taxon>Euteleostomi</taxon>
        <taxon>Actinopterygii</taxon>
        <taxon>Neopterygii</taxon>
        <taxon>Teleostei</taxon>
        <taxon>Neoteleostei</taxon>
        <taxon>Acanthomorphata</taxon>
        <taxon>Carangaria</taxon>
        <taxon>Pleuronectiformes</taxon>
        <taxon>Pleuronectoidei</taxon>
        <taxon>Soleidae</taxon>
        <taxon>Solea</taxon>
    </lineage>
</organism>
<keyword evidence="20" id="KW-0496">Mitochondrion</keyword>
<dbReference type="PANTHER" id="PTHR13693:SF50">
    <property type="entry name" value="5-AMINOLEVULINATE SYNTHASE, NON-SPECIFIC, MITOCHONDRIAL"/>
    <property type="match status" value="1"/>
</dbReference>
<dbReference type="Proteomes" id="UP000693946">
    <property type="component" value="Linkage Group LG11"/>
</dbReference>
<feature type="domain" description="Spo11/DNA topoisomerase VI subunit A N-terminal" evidence="37">
    <location>
        <begin position="101"/>
        <end position="161"/>
    </location>
</feature>
<evidence type="ECO:0000259" key="36">
    <source>
        <dbReference type="Pfam" id="PF00155"/>
    </source>
</evidence>
<evidence type="ECO:0000256" key="34">
    <source>
        <dbReference type="PROSITE-ProRule" id="PRU01385"/>
    </source>
</evidence>
<dbReference type="FunFam" id="3.40.1360.10:FF:000003">
    <property type="entry name" value="DNA topoisomerase 6 subunit A"/>
    <property type="match status" value="1"/>
</dbReference>
<dbReference type="GO" id="GO:0003918">
    <property type="term" value="F:DNA topoisomerase type II (double strand cut, ATP-hydrolyzing) activity"/>
    <property type="evidence" value="ECO:0007669"/>
    <property type="project" value="UniProtKB-UniRule"/>
</dbReference>
<keyword evidence="12" id="KW-0479">Metal-binding</keyword>
<evidence type="ECO:0000256" key="24">
    <source>
        <dbReference type="ARBA" id="ARBA00023242"/>
    </source>
</evidence>
<dbReference type="CDD" id="cd00223">
    <property type="entry name" value="TOPRIM_TopoIIB_SPO"/>
    <property type="match status" value="1"/>
</dbReference>
<evidence type="ECO:0000259" key="37">
    <source>
        <dbReference type="Pfam" id="PF04406"/>
    </source>
</evidence>
<evidence type="ECO:0000256" key="5">
    <source>
        <dbReference type="ARBA" id="ARBA00004637"/>
    </source>
</evidence>
<evidence type="ECO:0000256" key="27">
    <source>
        <dbReference type="ARBA" id="ARBA00037218"/>
    </source>
</evidence>
<evidence type="ECO:0000256" key="22">
    <source>
        <dbReference type="ARBA" id="ARBA00023136"/>
    </source>
</evidence>
<evidence type="ECO:0000256" key="2">
    <source>
        <dbReference type="ARBA" id="ARBA00001933"/>
    </source>
</evidence>
<comment type="cofactor">
    <cofactor evidence="2">
        <name>pyridoxal 5'-phosphate</name>
        <dbReference type="ChEBI" id="CHEBI:597326"/>
    </cofactor>
</comment>
<dbReference type="GO" id="GO:0005634">
    <property type="term" value="C:nucleus"/>
    <property type="evidence" value="ECO:0007669"/>
    <property type="project" value="UniProtKB-SubCell"/>
</dbReference>
<dbReference type="GO" id="GO:0046872">
    <property type="term" value="F:metal ion binding"/>
    <property type="evidence" value="ECO:0007669"/>
    <property type="project" value="UniProtKB-KW"/>
</dbReference>
<dbReference type="EC" id="2.3.1.37" evidence="10"/>
<evidence type="ECO:0000256" key="28">
    <source>
        <dbReference type="ARBA" id="ARBA00039790"/>
    </source>
</evidence>
<keyword evidence="14" id="KW-0999">Mitochondrion inner membrane</keyword>
<keyword evidence="23 34" id="KW-0413">Isomerase</keyword>
<dbReference type="EMBL" id="JAGKHQ010000003">
    <property type="protein sequence ID" value="KAG7521432.1"/>
    <property type="molecule type" value="Genomic_DNA"/>
</dbReference>
<evidence type="ECO:0000256" key="18">
    <source>
        <dbReference type="ARBA" id="ARBA00023029"/>
    </source>
</evidence>